<sequence>MSNAQISSWTGVASLSYKMVFGLPSFRSASRLPTAFLAIISALGCVPAAVRAADLDSVLAGQTNLTTFRELVKDYPDIFAQLPSGVTVAVPNDNAFDKLGNFDEWRDNKTHVEAVLKYHVMPKVVSMPSIIKGDSIWAPTLLTDPKFSPINGGQRLILTKQPGGEVVLTSGFANRGTVIVEDIEWDKGLVQVIDSVMRIPEGLESTARNAYHDMTAFLGALFAADLYDELVFPTKDITIFAPTNAAFQKIAGTLSVLPKEELKSILRYHIIPGSVSQIWELKNTSSLATAEKSQSIRILRHTNFIFANSAQVLQTDILIANGAVHLIDNVLNPKSNVTTPDVEATEQKVVFSVTGTQTVTGTGQPTPFTEHLPCTVSCPVTVTEVVRTETAGVVQPTRSVLQGGVGGPTSTNGGAPKCTGVVGVGLGVVMGAAGAWVGL</sequence>
<dbReference type="SUPFAM" id="SSF82153">
    <property type="entry name" value="FAS1 domain"/>
    <property type="match status" value="2"/>
</dbReference>
<name>A0AAN6VZ14_9PEZI</name>
<feature type="domain" description="FAS1" evidence="1">
    <location>
        <begin position="201"/>
        <end position="331"/>
    </location>
</feature>
<evidence type="ECO:0000259" key="1">
    <source>
        <dbReference type="PROSITE" id="PS50213"/>
    </source>
</evidence>
<dbReference type="PANTHER" id="PTHR10900:SF77">
    <property type="entry name" value="FI19380P1"/>
    <property type="match status" value="1"/>
</dbReference>
<dbReference type="GO" id="GO:0016236">
    <property type="term" value="P:macroautophagy"/>
    <property type="evidence" value="ECO:0007669"/>
    <property type="project" value="TreeGrafter"/>
</dbReference>
<dbReference type="InterPro" id="IPR036378">
    <property type="entry name" value="FAS1_dom_sf"/>
</dbReference>
<dbReference type="SMART" id="SM00554">
    <property type="entry name" value="FAS1"/>
    <property type="match status" value="2"/>
</dbReference>
<keyword evidence="3" id="KW-1185">Reference proteome</keyword>
<dbReference type="GO" id="GO:0000329">
    <property type="term" value="C:fungal-type vacuole membrane"/>
    <property type="evidence" value="ECO:0007669"/>
    <property type="project" value="TreeGrafter"/>
</dbReference>
<feature type="domain" description="FAS1" evidence="1">
    <location>
        <begin position="52"/>
        <end position="197"/>
    </location>
</feature>
<dbReference type="InterPro" id="IPR050904">
    <property type="entry name" value="Adhesion/Biosynth-related"/>
</dbReference>
<proteinExistence type="predicted"/>
<organism evidence="2 3">
    <name type="scientific">Triangularia setosa</name>
    <dbReference type="NCBI Taxonomy" id="2587417"/>
    <lineage>
        <taxon>Eukaryota</taxon>
        <taxon>Fungi</taxon>
        <taxon>Dikarya</taxon>
        <taxon>Ascomycota</taxon>
        <taxon>Pezizomycotina</taxon>
        <taxon>Sordariomycetes</taxon>
        <taxon>Sordariomycetidae</taxon>
        <taxon>Sordariales</taxon>
        <taxon>Podosporaceae</taxon>
        <taxon>Triangularia</taxon>
    </lineage>
</organism>
<accession>A0AAN6VZ14</accession>
<comment type="caution">
    <text evidence="2">The sequence shown here is derived from an EMBL/GenBank/DDBJ whole genome shotgun (WGS) entry which is preliminary data.</text>
</comment>
<reference evidence="2" key="2">
    <citation type="submission" date="2023-05" db="EMBL/GenBank/DDBJ databases">
        <authorList>
            <consortium name="Lawrence Berkeley National Laboratory"/>
            <person name="Steindorff A."/>
            <person name="Hensen N."/>
            <person name="Bonometti L."/>
            <person name="Westerberg I."/>
            <person name="Brannstrom I.O."/>
            <person name="Guillou S."/>
            <person name="Cros-Aarteil S."/>
            <person name="Calhoun S."/>
            <person name="Haridas S."/>
            <person name="Kuo A."/>
            <person name="Mondo S."/>
            <person name="Pangilinan J."/>
            <person name="Riley R."/>
            <person name="Labutti K."/>
            <person name="Andreopoulos B."/>
            <person name="Lipzen A."/>
            <person name="Chen C."/>
            <person name="Yanf M."/>
            <person name="Daum C."/>
            <person name="Ng V."/>
            <person name="Clum A."/>
            <person name="Ohm R."/>
            <person name="Martin F."/>
            <person name="Silar P."/>
            <person name="Natvig D."/>
            <person name="Lalanne C."/>
            <person name="Gautier V."/>
            <person name="Ament-Velasquez S.L."/>
            <person name="Kruys A."/>
            <person name="Hutchinson M.I."/>
            <person name="Powell A.J."/>
            <person name="Barry K."/>
            <person name="Miller A.N."/>
            <person name="Grigoriev I.V."/>
            <person name="Debuchy R."/>
            <person name="Gladieux P."/>
            <person name="Thoren M.H."/>
            <person name="Johannesson H."/>
        </authorList>
    </citation>
    <scope>NUCLEOTIDE SEQUENCE</scope>
    <source>
        <strain evidence="2">CBS 892.96</strain>
    </source>
</reference>
<dbReference type="InterPro" id="IPR000782">
    <property type="entry name" value="FAS1_domain"/>
</dbReference>
<dbReference type="Gene3D" id="2.30.180.10">
    <property type="entry name" value="FAS1 domain"/>
    <property type="match status" value="2"/>
</dbReference>
<dbReference type="Proteomes" id="UP001302321">
    <property type="component" value="Unassembled WGS sequence"/>
</dbReference>
<dbReference type="Pfam" id="PF02469">
    <property type="entry name" value="Fasciclin"/>
    <property type="match status" value="2"/>
</dbReference>
<dbReference type="PROSITE" id="PS50213">
    <property type="entry name" value="FAS1"/>
    <property type="match status" value="2"/>
</dbReference>
<protein>
    <submittedName>
        <fullName evidence="2">FAS1 domain-containing protein</fullName>
    </submittedName>
</protein>
<evidence type="ECO:0000313" key="2">
    <source>
        <dbReference type="EMBL" id="KAK4172305.1"/>
    </source>
</evidence>
<dbReference type="PANTHER" id="PTHR10900">
    <property type="entry name" value="PERIOSTIN-RELATED"/>
    <property type="match status" value="1"/>
</dbReference>
<dbReference type="EMBL" id="MU866440">
    <property type="protein sequence ID" value="KAK4172305.1"/>
    <property type="molecule type" value="Genomic_DNA"/>
</dbReference>
<gene>
    <name evidence="2" type="ORF">QBC36DRAFT_381892</name>
</gene>
<dbReference type="AlphaFoldDB" id="A0AAN6VZ14"/>
<evidence type="ECO:0000313" key="3">
    <source>
        <dbReference type="Proteomes" id="UP001302321"/>
    </source>
</evidence>
<reference evidence="2" key="1">
    <citation type="journal article" date="2023" name="Mol. Phylogenet. Evol.">
        <title>Genome-scale phylogeny and comparative genomics of the fungal order Sordariales.</title>
        <authorList>
            <person name="Hensen N."/>
            <person name="Bonometti L."/>
            <person name="Westerberg I."/>
            <person name="Brannstrom I.O."/>
            <person name="Guillou S."/>
            <person name="Cros-Aarteil S."/>
            <person name="Calhoun S."/>
            <person name="Haridas S."/>
            <person name="Kuo A."/>
            <person name="Mondo S."/>
            <person name="Pangilinan J."/>
            <person name="Riley R."/>
            <person name="LaButti K."/>
            <person name="Andreopoulos B."/>
            <person name="Lipzen A."/>
            <person name="Chen C."/>
            <person name="Yan M."/>
            <person name="Daum C."/>
            <person name="Ng V."/>
            <person name="Clum A."/>
            <person name="Steindorff A."/>
            <person name="Ohm R.A."/>
            <person name="Martin F."/>
            <person name="Silar P."/>
            <person name="Natvig D.O."/>
            <person name="Lalanne C."/>
            <person name="Gautier V."/>
            <person name="Ament-Velasquez S.L."/>
            <person name="Kruys A."/>
            <person name="Hutchinson M.I."/>
            <person name="Powell A.J."/>
            <person name="Barry K."/>
            <person name="Miller A.N."/>
            <person name="Grigoriev I.V."/>
            <person name="Debuchy R."/>
            <person name="Gladieux P."/>
            <person name="Hiltunen Thoren M."/>
            <person name="Johannesson H."/>
        </authorList>
    </citation>
    <scope>NUCLEOTIDE SEQUENCE</scope>
    <source>
        <strain evidence="2">CBS 892.96</strain>
    </source>
</reference>